<dbReference type="SUPFAM" id="SSF56601">
    <property type="entry name" value="beta-lactamase/transpeptidase-like"/>
    <property type="match status" value="1"/>
</dbReference>
<dbReference type="InterPro" id="IPR012338">
    <property type="entry name" value="Beta-lactam/transpept-like"/>
</dbReference>
<comment type="caution">
    <text evidence="1">The sequence shown here is derived from an EMBL/GenBank/DDBJ whole genome shotgun (WGS) entry which is preliminary data.</text>
</comment>
<sequence>MASIPAPDSAAALTQLAADVEARTGAQVSLAVAPVNGAPAVQAGSLAGVQPAWSTIKVPLSIAALRADPSAAGTMRQAITASDNAAAEALWAMLGASDAAATAVGSILATTGDTATVVNPEVTRPGFSAFGQTQWDTAAQASFARQLPTITGADQVLAAMGSIVAGQDYGLGQISGTRFKGGWGPDESGRYLVRQFGLVPGTQGEIGVALAVVPADGTYESGQAALTELALGLQETLG</sequence>
<accession>A0A540R5R8</accession>
<evidence type="ECO:0000313" key="1">
    <source>
        <dbReference type="EMBL" id="TQE43081.1"/>
    </source>
</evidence>
<proteinExistence type="predicted"/>
<name>A0A540R5R8_9CORY</name>
<organism evidence="1 2">
    <name type="scientific">Corynebacterium phoceense</name>
    <dbReference type="NCBI Taxonomy" id="1686286"/>
    <lineage>
        <taxon>Bacteria</taxon>
        <taxon>Bacillati</taxon>
        <taxon>Actinomycetota</taxon>
        <taxon>Actinomycetes</taxon>
        <taxon>Mycobacteriales</taxon>
        <taxon>Corynebacteriaceae</taxon>
        <taxon>Corynebacterium</taxon>
    </lineage>
</organism>
<evidence type="ECO:0008006" key="3">
    <source>
        <dbReference type="Google" id="ProtNLM"/>
    </source>
</evidence>
<dbReference type="Gene3D" id="3.40.710.10">
    <property type="entry name" value="DD-peptidase/beta-lactamase superfamily"/>
    <property type="match status" value="1"/>
</dbReference>
<dbReference type="STRING" id="1686286.GCA_900092335_00111"/>
<reference evidence="1 2" key="1">
    <citation type="submission" date="2019-06" db="EMBL/GenBank/DDBJ databases">
        <title>Draft genome of C. phoceense Strain 272.</title>
        <authorList>
            <person name="Pacheco L.G.C."/>
            <person name="Barberis C.M."/>
            <person name="Almuzara M.N."/>
            <person name="Traglia G.M."/>
            <person name="Santos C.S."/>
            <person name="Rocha D.J.P.G."/>
            <person name="Aguiar E.R.G.R."/>
            <person name="Vay C.A."/>
        </authorList>
    </citation>
    <scope>NUCLEOTIDE SEQUENCE [LARGE SCALE GENOMIC DNA]</scope>
    <source>
        <strain evidence="1 2">272</strain>
    </source>
</reference>
<keyword evidence="2" id="KW-1185">Reference proteome</keyword>
<dbReference type="Proteomes" id="UP000318080">
    <property type="component" value="Unassembled WGS sequence"/>
</dbReference>
<protein>
    <recommendedName>
        <fullName evidence="3">Serine hydrolase</fullName>
    </recommendedName>
</protein>
<dbReference type="AlphaFoldDB" id="A0A540R5R8"/>
<dbReference type="EMBL" id="VHIR01000013">
    <property type="protein sequence ID" value="TQE43081.1"/>
    <property type="molecule type" value="Genomic_DNA"/>
</dbReference>
<evidence type="ECO:0000313" key="2">
    <source>
        <dbReference type="Proteomes" id="UP000318080"/>
    </source>
</evidence>
<gene>
    <name evidence="1" type="ORF">EJK80_09120</name>
</gene>